<feature type="region of interest" description="Disordered" evidence="6">
    <location>
        <begin position="1"/>
        <end position="28"/>
    </location>
</feature>
<evidence type="ECO:0000313" key="9">
    <source>
        <dbReference type="EMBL" id="CAK9255693.1"/>
    </source>
</evidence>
<feature type="compositionally biased region" description="Acidic residues" evidence="6">
    <location>
        <begin position="1"/>
        <end position="13"/>
    </location>
</feature>
<dbReference type="SUPFAM" id="SSF56091">
    <property type="entry name" value="DNA ligase/mRNA capping enzyme, catalytic domain"/>
    <property type="match status" value="1"/>
</dbReference>
<dbReference type="Gene3D" id="3.30.470.30">
    <property type="entry name" value="DNA ligase/mRNA capping enzyme"/>
    <property type="match status" value="1"/>
</dbReference>
<evidence type="ECO:0000256" key="1">
    <source>
        <dbReference type="ARBA" id="ARBA00007572"/>
    </source>
</evidence>
<proteinExistence type="inferred from homology"/>
<dbReference type="PANTHER" id="PTHR45997:SF1">
    <property type="entry name" value="DNA LIGASE 4"/>
    <property type="match status" value="1"/>
</dbReference>
<organism evidence="9 10">
    <name type="scientific">Sphagnum jensenii</name>
    <dbReference type="NCBI Taxonomy" id="128206"/>
    <lineage>
        <taxon>Eukaryota</taxon>
        <taxon>Viridiplantae</taxon>
        <taxon>Streptophyta</taxon>
        <taxon>Embryophyta</taxon>
        <taxon>Bryophyta</taxon>
        <taxon>Sphagnophytina</taxon>
        <taxon>Sphagnopsida</taxon>
        <taxon>Sphagnales</taxon>
        <taxon>Sphagnaceae</taxon>
        <taxon>Sphagnum</taxon>
    </lineage>
</organism>
<keyword evidence="2" id="KW-0436">Ligase</keyword>
<feature type="compositionally biased region" description="Low complexity" evidence="6">
    <location>
        <begin position="15"/>
        <end position="28"/>
    </location>
</feature>
<dbReference type="InterPro" id="IPR012310">
    <property type="entry name" value="DNA_ligase_ATP-dep_cent"/>
</dbReference>
<evidence type="ECO:0000313" key="10">
    <source>
        <dbReference type="Proteomes" id="UP001497444"/>
    </source>
</evidence>
<dbReference type="PROSITE" id="PS00697">
    <property type="entry name" value="DNA_LIGASE_A1"/>
    <property type="match status" value="1"/>
</dbReference>
<evidence type="ECO:0000256" key="4">
    <source>
        <dbReference type="ARBA" id="ARBA00022840"/>
    </source>
</evidence>
<dbReference type="InterPro" id="IPR012308">
    <property type="entry name" value="DNA_ligase_ATP-dep_N"/>
</dbReference>
<dbReference type="Gene3D" id="1.10.3260.10">
    <property type="entry name" value="DNA ligase, ATP-dependent, N-terminal domain"/>
    <property type="match status" value="1"/>
</dbReference>
<keyword evidence="5" id="KW-0539">Nucleus</keyword>
<feature type="domain" description="ATP-dependent DNA ligase family profile" evidence="7">
    <location>
        <begin position="169"/>
        <end position="216"/>
    </location>
</feature>
<evidence type="ECO:0000256" key="3">
    <source>
        <dbReference type="ARBA" id="ARBA00022741"/>
    </source>
</evidence>
<dbReference type="Pfam" id="PF04675">
    <property type="entry name" value="DNA_ligase_A_N"/>
    <property type="match status" value="1"/>
</dbReference>
<comment type="similarity">
    <text evidence="1">Belongs to the ATP-dependent DNA ligase family.</text>
</comment>
<dbReference type="InterPro" id="IPR036599">
    <property type="entry name" value="DNA_ligase_N_sf"/>
</dbReference>
<feature type="domain" description="DNA ligase ATP-dependent N-terminal" evidence="8">
    <location>
        <begin position="56"/>
        <end position="129"/>
    </location>
</feature>
<gene>
    <name evidence="9" type="ORF">CSSPJE1EN1_LOCUS1171</name>
</gene>
<dbReference type="EMBL" id="OZ020096">
    <property type="protein sequence ID" value="CAK9255693.1"/>
    <property type="molecule type" value="Genomic_DNA"/>
</dbReference>
<accession>A0ABP0VMN6</accession>
<evidence type="ECO:0000259" key="8">
    <source>
        <dbReference type="Pfam" id="PF04675"/>
    </source>
</evidence>
<dbReference type="Pfam" id="PF01068">
    <property type="entry name" value="DNA_ligase_A_M"/>
    <property type="match status" value="1"/>
</dbReference>
<evidence type="ECO:0000256" key="5">
    <source>
        <dbReference type="ARBA" id="ARBA00023242"/>
    </source>
</evidence>
<protein>
    <recommendedName>
        <fullName evidence="11">DNA ligase</fullName>
    </recommendedName>
</protein>
<dbReference type="InterPro" id="IPR029710">
    <property type="entry name" value="LIG4"/>
</dbReference>
<keyword evidence="3" id="KW-0547">Nucleotide-binding</keyword>
<evidence type="ECO:0000256" key="2">
    <source>
        <dbReference type="ARBA" id="ARBA00022598"/>
    </source>
</evidence>
<keyword evidence="10" id="KW-1185">Reference proteome</keyword>
<evidence type="ECO:0000259" key="7">
    <source>
        <dbReference type="Pfam" id="PF01068"/>
    </source>
</evidence>
<feature type="non-terminal residue" evidence="9">
    <location>
        <position position="226"/>
    </location>
</feature>
<dbReference type="Proteomes" id="UP001497444">
    <property type="component" value="Chromosome 1"/>
</dbReference>
<keyword evidence="4" id="KW-0067">ATP-binding</keyword>
<evidence type="ECO:0008006" key="11">
    <source>
        <dbReference type="Google" id="ProtNLM"/>
    </source>
</evidence>
<name>A0ABP0VMN6_9BRYO</name>
<sequence>MVGVEDMNEDVAEEAPGPSSVPDAAAPVPTPSAADGGVIFVLEKASLEAAKVGKVLYRRQKTTSGGLKIKDVNSYLDRLAAAEDSKEKIAKLAELINKTNVPEMRWIIMIILKELKLGISEKTVFSVFHPDAEDLFNVTCDLKLVCERLCDRTQRYKRQDIEVGKAVRPQLASRVGSVEEAWKKLRGKEVVVECKFDGDRIQVHKNGNDIHFFSRFLPSKCAVDFV</sequence>
<reference evidence="9 10" key="1">
    <citation type="submission" date="2024-02" db="EMBL/GenBank/DDBJ databases">
        <authorList>
            <consortium name="ELIXIR-Norway"/>
            <consortium name="Elixir Norway"/>
        </authorList>
    </citation>
    <scope>NUCLEOTIDE SEQUENCE [LARGE SCALE GENOMIC DNA]</scope>
</reference>
<evidence type="ECO:0000256" key="6">
    <source>
        <dbReference type="SAM" id="MobiDB-lite"/>
    </source>
</evidence>
<dbReference type="PANTHER" id="PTHR45997">
    <property type="entry name" value="DNA LIGASE 4"/>
    <property type="match status" value="1"/>
</dbReference>
<dbReference type="InterPro" id="IPR016059">
    <property type="entry name" value="DNA_ligase_ATP-dep_CS"/>
</dbReference>